<dbReference type="InterPro" id="IPR024041">
    <property type="entry name" value="NH4_transpt_AmtB-like_dom"/>
</dbReference>
<organism evidence="10 11">
    <name type="scientific">Xanthobacter dioxanivorans</name>
    <dbReference type="NCBI Taxonomy" id="2528964"/>
    <lineage>
        <taxon>Bacteria</taxon>
        <taxon>Pseudomonadati</taxon>
        <taxon>Pseudomonadota</taxon>
        <taxon>Alphaproteobacteria</taxon>
        <taxon>Hyphomicrobiales</taxon>
        <taxon>Xanthobacteraceae</taxon>
        <taxon>Xanthobacter</taxon>
    </lineage>
</organism>
<evidence type="ECO:0000256" key="7">
    <source>
        <dbReference type="ARBA" id="ARBA00023177"/>
    </source>
</evidence>
<dbReference type="GO" id="GO:0097272">
    <property type="term" value="P:ammonium homeostasis"/>
    <property type="evidence" value="ECO:0007669"/>
    <property type="project" value="TreeGrafter"/>
</dbReference>
<protein>
    <submittedName>
        <fullName evidence="10">Ammonium transporter</fullName>
    </submittedName>
</protein>
<feature type="transmembrane region" description="Helical" evidence="8">
    <location>
        <begin position="221"/>
        <end position="246"/>
    </location>
</feature>
<evidence type="ECO:0000256" key="1">
    <source>
        <dbReference type="ARBA" id="ARBA00004141"/>
    </source>
</evidence>
<keyword evidence="11" id="KW-1185">Reference proteome</keyword>
<evidence type="ECO:0000313" key="10">
    <source>
        <dbReference type="EMBL" id="QRG06924.1"/>
    </source>
</evidence>
<reference evidence="10 11" key="1">
    <citation type="submission" date="2020-10" db="EMBL/GenBank/DDBJ databases">
        <title>Degradation of 1,4-Dioxane by Xanthobacter sp. YN2, via a Novel Group-2 Soluble Di-Iron Monooxygenase.</title>
        <authorList>
            <person name="Ma F."/>
            <person name="Wang Y."/>
            <person name="Yang J."/>
            <person name="Guo H."/>
            <person name="Su D."/>
            <person name="Yu L."/>
        </authorList>
    </citation>
    <scope>NUCLEOTIDE SEQUENCE [LARGE SCALE GENOMIC DNA]</scope>
    <source>
        <strain evidence="10 11">YN2</strain>
    </source>
</reference>
<feature type="transmembrane region" description="Helical" evidence="8">
    <location>
        <begin position="385"/>
        <end position="412"/>
    </location>
</feature>
<dbReference type="RefSeq" id="WP_203193834.1">
    <property type="nucleotide sequence ID" value="NZ_CP063362.1"/>
</dbReference>
<keyword evidence="5 8" id="KW-1133">Transmembrane helix</keyword>
<feature type="transmembrane region" description="Helical" evidence="8">
    <location>
        <begin position="188"/>
        <end position="209"/>
    </location>
</feature>
<dbReference type="Gene3D" id="1.10.3430.10">
    <property type="entry name" value="Ammonium transporter AmtB like domains"/>
    <property type="match status" value="1"/>
</dbReference>
<feature type="transmembrane region" description="Helical" evidence="8">
    <location>
        <begin position="122"/>
        <end position="140"/>
    </location>
</feature>
<dbReference type="AlphaFoldDB" id="A0A974SJ66"/>
<dbReference type="GO" id="GO:0005886">
    <property type="term" value="C:plasma membrane"/>
    <property type="evidence" value="ECO:0007669"/>
    <property type="project" value="TreeGrafter"/>
</dbReference>
<sequence length="454" mass="47737">MTTPLQTFPEQVATHQYLVAFFYAFATVGVMLGVAAIILIDAGLVKRQNLIDTIVQKVLCTFISGAAFMVVGYGIWNWQYYQAFGVPDSLSAAIKDWSIFGNNLLHFSQNIDPKAVAEADTFQIFSVFFFAFAGLTAVLIQGAGLERLKAGANYITSAVVGAIVVPVAAYLTYGSASPLTNAGLHDFVGAYCLYMVVGVWAVVLAWRLGPRHGGVSAPGHFSLLTVGVLLLLLAIPMFVIGCGFLVPEAGYFGPTLATSGLGIVFTNVFMSFAGGALTGGFLAYRMRKPAFILLGPVAGYVSCSALFDVAMPWQAFAIALAGPFILAGGERLLKAAGIDEPKVAPLALGPSIYSVLMAGIVGAGVPQGGFFGIKEGAFAFQHAAVSFGMQVLGLVVIVALTAVTAFIVTYLIEKTVGLRVSHEQEVRGLDPSIWQVSEVPSRELAGLTPAPEAA</sequence>
<dbReference type="Proteomes" id="UP000596427">
    <property type="component" value="Chromosome"/>
</dbReference>
<keyword evidence="6 8" id="KW-0472">Membrane</keyword>
<keyword evidence="4 8" id="KW-0812">Transmembrane</keyword>
<evidence type="ECO:0000256" key="2">
    <source>
        <dbReference type="ARBA" id="ARBA00005887"/>
    </source>
</evidence>
<comment type="subcellular location">
    <subcellularLocation>
        <location evidence="1">Membrane</location>
        <topology evidence="1">Multi-pass membrane protein</topology>
    </subcellularLocation>
</comment>
<dbReference type="EMBL" id="CP063362">
    <property type="protein sequence ID" value="QRG06924.1"/>
    <property type="molecule type" value="Genomic_DNA"/>
</dbReference>
<accession>A0A974SJ66</accession>
<name>A0A974SJ66_9HYPH</name>
<proteinExistence type="inferred from homology"/>
<evidence type="ECO:0000259" key="9">
    <source>
        <dbReference type="Pfam" id="PF00909"/>
    </source>
</evidence>
<evidence type="ECO:0000256" key="3">
    <source>
        <dbReference type="ARBA" id="ARBA00022448"/>
    </source>
</evidence>
<keyword evidence="3" id="KW-0813">Transport</keyword>
<dbReference type="GO" id="GO:0008519">
    <property type="term" value="F:ammonium channel activity"/>
    <property type="evidence" value="ECO:0007669"/>
    <property type="project" value="InterPro"/>
</dbReference>
<feature type="transmembrane region" description="Helical" evidence="8">
    <location>
        <begin position="345"/>
        <end position="365"/>
    </location>
</feature>
<evidence type="ECO:0000313" key="11">
    <source>
        <dbReference type="Proteomes" id="UP000596427"/>
    </source>
</evidence>
<feature type="domain" description="Ammonium transporter AmtB-like" evidence="9">
    <location>
        <begin position="22"/>
        <end position="432"/>
    </location>
</feature>
<feature type="transmembrane region" description="Helical" evidence="8">
    <location>
        <begin position="258"/>
        <end position="283"/>
    </location>
</feature>
<dbReference type="PANTHER" id="PTHR11730:SF6">
    <property type="entry name" value="AMMONIUM TRANSPORTER"/>
    <property type="match status" value="1"/>
</dbReference>
<feature type="transmembrane region" description="Helical" evidence="8">
    <location>
        <begin position="20"/>
        <end position="42"/>
    </location>
</feature>
<evidence type="ECO:0000256" key="4">
    <source>
        <dbReference type="ARBA" id="ARBA00022692"/>
    </source>
</evidence>
<comment type="similarity">
    <text evidence="2">Belongs to the ammonia transporter channel (TC 1.A.11.2) family.</text>
</comment>
<evidence type="ECO:0000256" key="8">
    <source>
        <dbReference type="SAM" id="Phobius"/>
    </source>
</evidence>
<evidence type="ECO:0000256" key="5">
    <source>
        <dbReference type="ARBA" id="ARBA00022989"/>
    </source>
</evidence>
<dbReference type="Pfam" id="PF00909">
    <property type="entry name" value="Ammonium_transp"/>
    <property type="match status" value="1"/>
</dbReference>
<dbReference type="InterPro" id="IPR029020">
    <property type="entry name" value="Ammonium/urea_transptr"/>
</dbReference>
<feature type="transmembrane region" description="Helical" evidence="8">
    <location>
        <begin position="290"/>
        <end position="307"/>
    </location>
</feature>
<dbReference type="PANTHER" id="PTHR11730">
    <property type="entry name" value="AMMONIUM TRANSPORTER"/>
    <property type="match status" value="1"/>
</dbReference>
<feature type="transmembrane region" description="Helical" evidence="8">
    <location>
        <begin position="313"/>
        <end position="333"/>
    </location>
</feature>
<evidence type="ECO:0000256" key="6">
    <source>
        <dbReference type="ARBA" id="ARBA00023136"/>
    </source>
</evidence>
<dbReference type="KEGG" id="xdi:EZH22_00190"/>
<feature type="transmembrane region" description="Helical" evidence="8">
    <location>
        <begin position="54"/>
        <end position="76"/>
    </location>
</feature>
<feature type="transmembrane region" description="Helical" evidence="8">
    <location>
        <begin position="152"/>
        <end position="173"/>
    </location>
</feature>
<gene>
    <name evidence="10" type="ORF">EZH22_00190</name>
</gene>
<keyword evidence="7" id="KW-0924">Ammonia transport</keyword>
<dbReference type="SUPFAM" id="SSF111352">
    <property type="entry name" value="Ammonium transporter"/>
    <property type="match status" value="1"/>
</dbReference>